<dbReference type="SUPFAM" id="SSF52980">
    <property type="entry name" value="Restriction endonuclease-like"/>
    <property type="match status" value="1"/>
</dbReference>
<organism evidence="3 4">
    <name type="scientific">Phenylobacterium terrae</name>
    <dbReference type="NCBI Taxonomy" id="2665495"/>
    <lineage>
        <taxon>Bacteria</taxon>
        <taxon>Pseudomonadati</taxon>
        <taxon>Pseudomonadota</taxon>
        <taxon>Alphaproteobacteria</taxon>
        <taxon>Caulobacterales</taxon>
        <taxon>Caulobacteraceae</taxon>
        <taxon>Phenylobacterium</taxon>
    </lineage>
</organism>
<feature type="domain" description="DUF559" evidence="2">
    <location>
        <begin position="30"/>
        <end position="136"/>
    </location>
</feature>
<dbReference type="EMBL" id="JBHUEY010000001">
    <property type="protein sequence ID" value="MFD1781765.1"/>
    <property type="molecule type" value="Genomic_DNA"/>
</dbReference>
<keyword evidence="4" id="KW-1185">Reference proteome</keyword>
<feature type="compositionally biased region" description="Pro residues" evidence="1">
    <location>
        <begin position="163"/>
        <end position="172"/>
    </location>
</feature>
<evidence type="ECO:0000313" key="4">
    <source>
        <dbReference type="Proteomes" id="UP001597237"/>
    </source>
</evidence>
<reference evidence="4" key="1">
    <citation type="journal article" date="2019" name="Int. J. Syst. Evol. Microbiol.">
        <title>The Global Catalogue of Microorganisms (GCM) 10K type strain sequencing project: providing services to taxonomists for standard genome sequencing and annotation.</title>
        <authorList>
            <consortium name="The Broad Institute Genomics Platform"/>
            <consortium name="The Broad Institute Genome Sequencing Center for Infectious Disease"/>
            <person name="Wu L."/>
            <person name="Ma J."/>
        </authorList>
    </citation>
    <scope>NUCLEOTIDE SEQUENCE [LARGE SCALE GENOMIC DNA]</scope>
    <source>
        <strain evidence="4">DFY28</strain>
    </source>
</reference>
<evidence type="ECO:0000313" key="3">
    <source>
        <dbReference type="EMBL" id="MFD1781765.1"/>
    </source>
</evidence>
<evidence type="ECO:0000259" key="2">
    <source>
        <dbReference type="Pfam" id="PF04480"/>
    </source>
</evidence>
<name>A0ABW4MXV2_9CAUL</name>
<keyword evidence="3" id="KW-0378">Hydrolase</keyword>
<dbReference type="Gene3D" id="3.40.960.10">
    <property type="entry name" value="VSR Endonuclease"/>
    <property type="match status" value="1"/>
</dbReference>
<feature type="region of interest" description="Disordered" evidence="1">
    <location>
        <begin position="148"/>
        <end position="172"/>
    </location>
</feature>
<dbReference type="InterPro" id="IPR047216">
    <property type="entry name" value="Endonuclease_DUF559_bact"/>
</dbReference>
<accession>A0ABW4MXV2</accession>
<keyword evidence="3" id="KW-0255">Endonuclease</keyword>
<proteinExistence type="predicted"/>
<evidence type="ECO:0000256" key="1">
    <source>
        <dbReference type="SAM" id="MobiDB-lite"/>
    </source>
</evidence>
<gene>
    <name evidence="3" type="ORF">ACFSC0_00020</name>
</gene>
<keyword evidence="3" id="KW-0540">Nuclease</keyword>
<dbReference type="PANTHER" id="PTHR38590">
    <property type="entry name" value="BLL0828 PROTEIN"/>
    <property type="match status" value="1"/>
</dbReference>
<dbReference type="InterPro" id="IPR007569">
    <property type="entry name" value="DUF559"/>
</dbReference>
<dbReference type="CDD" id="cd01038">
    <property type="entry name" value="Endonuclease_DUF559"/>
    <property type="match status" value="1"/>
</dbReference>
<dbReference type="InterPro" id="IPR011335">
    <property type="entry name" value="Restrct_endonuc-II-like"/>
</dbReference>
<dbReference type="PANTHER" id="PTHR38590:SF1">
    <property type="entry name" value="BLL0828 PROTEIN"/>
    <property type="match status" value="1"/>
</dbReference>
<sequence>MRRSRRTQAGERAVEGAGRLRARTRRDLITNRARAMRRAMTEPEVMLWSRLRGRCPDKPTFRRQHPFGSMVFDFYCPAARLAVEVDGATHWEDEAQAKDEARDRWLAGQGVEVMRIPASAIYRNLAAVVDAILQRVDELIAAERRRMWPAPSTPRSPLRSAGGPPPAASRGR</sequence>
<comment type="caution">
    <text evidence="3">The sequence shown here is derived from an EMBL/GenBank/DDBJ whole genome shotgun (WGS) entry which is preliminary data.</text>
</comment>
<dbReference type="Pfam" id="PF04480">
    <property type="entry name" value="DUF559"/>
    <property type="match status" value="1"/>
</dbReference>
<dbReference type="GO" id="GO:0004519">
    <property type="term" value="F:endonuclease activity"/>
    <property type="evidence" value="ECO:0007669"/>
    <property type="project" value="UniProtKB-KW"/>
</dbReference>
<dbReference type="RefSeq" id="WP_377355017.1">
    <property type="nucleotide sequence ID" value="NZ_JBHUEY010000001.1"/>
</dbReference>
<dbReference type="Proteomes" id="UP001597237">
    <property type="component" value="Unassembled WGS sequence"/>
</dbReference>
<protein>
    <submittedName>
        <fullName evidence="3">Endonuclease domain-containing protein</fullName>
    </submittedName>
</protein>